<dbReference type="EMBL" id="JACRSS010000004">
    <property type="protein sequence ID" value="MBC8538985.1"/>
    <property type="molecule type" value="Genomic_DNA"/>
</dbReference>
<dbReference type="InterPro" id="IPR018484">
    <property type="entry name" value="FGGY_N"/>
</dbReference>
<dbReference type="Pfam" id="PF00370">
    <property type="entry name" value="FGGY_N"/>
    <property type="match status" value="1"/>
</dbReference>
<evidence type="ECO:0000256" key="3">
    <source>
        <dbReference type="ARBA" id="ARBA00022777"/>
    </source>
</evidence>
<evidence type="ECO:0000259" key="5">
    <source>
        <dbReference type="Pfam" id="PF02782"/>
    </source>
</evidence>
<comment type="caution">
    <text evidence="6">The sequence shown here is derived from an EMBL/GenBank/DDBJ whole genome shotgun (WGS) entry which is preliminary data.</text>
</comment>
<dbReference type="InterPro" id="IPR000577">
    <property type="entry name" value="Carb_kinase_FGGY"/>
</dbReference>
<accession>A0A926HXE4</accession>
<dbReference type="InterPro" id="IPR018485">
    <property type="entry name" value="FGGY_C"/>
</dbReference>
<name>A0A926HXE4_9FIRM</name>
<keyword evidence="2" id="KW-0808">Transferase</keyword>
<feature type="domain" description="Carbohydrate kinase FGGY C-terminal" evidence="5">
    <location>
        <begin position="264"/>
        <end position="456"/>
    </location>
</feature>
<dbReference type="Gene3D" id="3.30.420.40">
    <property type="match status" value="2"/>
</dbReference>
<organism evidence="6 7">
    <name type="scientific">Guopingia tenuis</name>
    <dbReference type="NCBI Taxonomy" id="2763656"/>
    <lineage>
        <taxon>Bacteria</taxon>
        <taxon>Bacillati</taxon>
        <taxon>Bacillota</taxon>
        <taxon>Clostridia</taxon>
        <taxon>Christensenellales</taxon>
        <taxon>Christensenellaceae</taxon>
        <taxon>Guopingia</taxon>
    </lineage>
</organism>
<comment type="similarity">
    <text evidence="1">Belongs to the FGGY kinase family.</text>
</comment>
<dbReference type="PANTHER" id="PTHR43095">
    <property type="entry name" value="SUGAR KINASE"/>
    <property type="match status" value="1"/>
</dbReference>
<dbReference type="Proteomes" id="UP000617951">
    <property type="component" value="Unassembled WGS sequence"/>
</dbReference>
<dbReference type="PIRSF" id="PIRSF000538">
    <property type="entry name" value="GlpK"/>
    <property type="match status" value="1"/>
</dbReference>
<dbReference type="AlphaFoldDB" id="A0A926HXE4"/>
<keyword evidence="7" id="KW-1185">Reference proteome</keyword>
<dbReference type="GO" id="GO:0005975">
    <property type="term" value="P:carbohydrate metabolic process"/>
    <property type="evidence" value="ECO:0007669"/>
    <property type="project" value="InterPro"/>
</dbReference>
<dbReference type="InterPro" id="IPR050406">
    <property type="entry name" value="FGGY_Carb_Kinase"/>
</dbReference>
<dbReference type="PANTHER" id="PTHR43095:SF5">
    <property type="entry name" value="XYLULOSE KINASE"/>
    <property type="match status" value="1"/>
</dbReference>
<protein>
    <submittedName>
        <fullName evidence="6">FGGY-family carbohydrate kinase</fullName>
    </submittedName>
</protein>
<dbReference type="GO" id="GO:0016301">
    <property type="term" value="F:kinase activity"/>
    <property type="evidence" value="ECO:0007669"/>
    <property type="project" value="UniProtKB-KW"/>
</dbReference>
<evidence type="ECO:0000259" key="4">
    <source>
        <dbReference type="Pfam" id="PF00370"/>
    </source>
</evidence>
<evidence type="ECO:0000256" key="2">
    <source>
        <dbReference type="ARBA" id="ARBA00022679"/>
    </source>
</evidence>
<dbReference type="RefSeq" id="WP_249280626.1">
    <property type="nucleotide sequence ID" value="NZ_JACRSS010000004.1"/>
</dbReference>
<dbReference type="InterPro" id="IPR043129">
    <property type="entry name" value="ATPase_NBD"/>
</dbReference>
<evidence type="ECO:0000256" key="1">
    <source>
        <dbReference type="ARBA" id="ARBA00009156"/>
    </source>
</evidence>
<evidence type="ECO:0000313" key="7">
    <source>
        <dbReference type="Proteomes" id="UP000617951"/>
    </source>
</evidence>
<dbReference type="Pfam" id="PF02782">
    <property type="entry name" value="FGGY_C"/>
    <property type="match status" value="1"/>
</dbReference>
<gene>
    <name evidence="6" type="ORF">H8693_08565</name>
</gene>
<dbReference type="CDD" id="cd07779">
    <property type="entry name" value="ASKHA_NBD_FGGY_YgcE-like"/>
    <property type="match status" value="1"/>
</dbReference>
<dbReference type="SUPFAM" id="SSF53067">
    <property type="entry name" value="Actin-like ATPase domain"/>
    <property type="match status" value="2"/>
</dbReference>
<evidence type="ECO:0000313" key="6">
    <source>
        <dbReference type="EMBL" id="MBC8538985.1"/>
    </source>
</evidence>
<feature type="domain" description="Carbohydrate kinase FGGY N-terminal" evidence="4">
    <location>
        <begin position="7"/>
        <end position="253"/>
    </location>
</feature>
<reference evidence="6" key="1">
    <citation type="submission" date="2020-08" db="EMBL/GenBank/DDBJ databases">
        <title>Genome public.</title>
        <authorList>
            <person name="Liu C."/>
            <person name="Sun Q."/>
        </authorList>
    </citation>
    <scope>NUCLEOTIDE SEQUENCE</scope>
    <source>
        <strain evidence="6">NSJ-63</strain>
    </source>
</reference>
<proteinExistence type="inferred from homology"/>
<keyword evidence="3 6" id="KW-0418">Kinase</keyword>
<sequence>MGKNPLILTFDCGTQSVRALLFDKKGNLLFKEQIAYEPYESPEPGWAEREPDFYWEKLGEASRRLKKKAGDVFSDIIAVTLTTMRDTGVNLDADLRVLRPSILWVDERSVQCRAPMPAINRVLFALVGMLDAATANRANTKSNWIRENQPEIWEKTEKYVLLSCYLTYKFTGNLVDSVASQVGHIPFDYRHKRWMKTSQLKFPVFNVEPEKLPKLVEPGECLGKITSEAAAWTGIPAGLPLIASGSDKGCETLGSGCVDAAVASLSFGTTSTVQLTIPKYVEPQQYLPAYPAVMPGMYNPEIEIYRGYWMISWFKNEFAEEERRTAQEEGISVEEVLNRRLLEVPPGSHGLMLQPYWGPGIKNPEARGAIVGFSDVHTKAHLYRAIVEGLNYALREGLETLCRRAKCQVDYLTVSGGGAVNDLICQITADMFGKTIKRAQTHETAGLGSSIAGFVGMGEFSSFPEAVGEMVRHTSVFQPTLEGFQIYDELYREVYRGIYPKMRPLYQKIREIYRKYGK</sequence>